<evidence type="ECO:0000313" key="6">
    <source>
        <dbReference type="Proteomes" id="UP000800092"/>
    </source>
</evidence>
<dbReference type="PANTHER" id="PTHR15081:SF1">
    <property type="entry name" value="NUCLEAR AUTOANTIGENIC SPERM PROTEIN"/>
    <property type="match status" value="1"/>
</dbReference>
<dbReference type="Proteomes" id="UP000800092">
    <property type="component" value="Unassembled WGS sequence"/>
</dbReference>
<protein>
    <recommendedName>
        <fullName evidence="4">Tetratricopeptide SHNi-TPR domain-containing protein</fullName>
    </recommendedName>
</protein>
<accession>A0A6A6HE19</accession>
<dbReference type="InterPro" id="IPR051730">
    <property type="entry name" value="NASP-like"/>
</dbReference>
<feature type="region of interest" description="Disordered" evidence="3">
    <location>
        <begin position="306"/>
        <end position="329"/>
    </location>
</feature>
<evidence type="ECO:0000313" key="5">
    <source>
        <dbReference type="EMBL" id="KAF2236335.1"/>
    </source>
</evidence>
<feature type="compositionally biased region" description="Basic and acidic residues" evidence="3">
    <location>
        <begin position="228"/>
        <end position="248"/>
    </location>
</feature>
<keyword evidence="6" id="KW-1185">Reference proteome</keyword>
<proteinExistence type="predicted"/>
<sequence length="486" mass="52641">MAETTDSAAAPLPASMPEDPSAQLNDLITHATAFYAKKAYGEAADLYSEATALQAEINGEMNPANADLLYAYGRCLYKVAVDKSDVLGDKVAGEKKRSQQTNDLPKNKAKRKENGEGSSKGGVIAEAIAGAKEGEDRTAEEVVTAVVEEKDGPVIDERAQSASNKPFFQITGDENFDDSDEEEEEPAGGEAPEAQDVEEDDFANAYEILDVARVLLDRRLQELLQPEGKGKGTVEHPDARQIKERLSDTHDLQAEISLENERFGDAITDERASLKLKQELYPQESELIAEAHYKLSLALEFASVTAEKDENGEPKPGQTGQVDETMRAEAATEMEAAIESTRLRVQNEEKILGSLGEEDRQTNKKKIAEVKEIVEEMEQRLVDLKNPAVSAGDPLGPAGAPDGSDPLRGVLGAMLGETPAQQRARIEEASRTANDLTGLVKHKKKPQQDAAATDLAVNGTSKRKADAENEDDRTIGKKARVDDTAE</sequence>
<feature type="region of interest" description="Disordered" evidence="3">
    <location>
        <begin position="386"/>
        <end position="486"/>
    </location>
</feature>
<dbReference type="EMBL" id="ML991786">
    <property type="protein sequence ID" value="KAF2236335.1"/>
    <property type="molecule type" value="Genomic_DNA"/>
</dbReference>
<keyword evidence="1" id="KW-0677">Repeat</keyword>
<feature type="region of interest" description="Disordered" evidence="3">
    <location>
        <begin position="227"/>
        <end position="248"/>
    </location>
</feature>
<evidence type="ECO:0000256" key="3">
    <source>
        <dbReference type="SAM" id="MobiDB-lite"/>
    </source>
</evidence>
<reference evidence="5" key="1">
    <citation type="journal article" date="2020" name="Stud. Mycol.">
        <title>101 Dothideomycetes genomes: a test case for predicting lifestyles and emergence of pathogens.</title>
        <authorList>
            <person name="Haridas S."/>
            <person name="Albert R."/>
            <person name="Binder M."/>
            <person name="Bloem J."/>
            <person name="Labutti K."/>
            <person name="Salamov A."/>
            <person name="Andreopoulos B."/>
            <person name="Baker S."/>
            <person name="Barry K."/>
            <person name="Bills G."/>
            <person name="Bluhm B."/>
            <person name="Cannon C."/>
            <person name="Castanera R."/>
            <person name="Culley D."/>
            <person name="Daum C."/>
            <person name="Ezra D."/>
            <person name="Gonzalez J."/>
            <person name="Henrissat B."/>
            <person name="Kuo A."/>
            <person name="Liang C."/>
            <person name="Lipzen A."/>
            <person name="Lutzoni F."/>
            <person name="Magnuson J."/>
            <person name="Mondo S."/>
            <person name="Nolan M."/>
            <person name="Ohm R."/>
            <person name="Pangilinan J."/>
            <person name="Park H.-J."/>
            <person name="Ramirez L."/>
            <person name="Alfaro M."/>
            <person name="Sun H."/>
            <person name="Tritt A."/>
            <person name="Yoshinaga Y."/>
            <person name="Zwiers L.-H."/>
            <person name="Turgeon B."/>
            <person name="Goodwin S."/>
            <person name="Spatafora J."/>
            <person name="Crous P."/>
            <person name="Grigoriev I."/>
        </authorList>
    </citation>
    <scope>NUCLEOTIDE SEQUENCE</scope>
    <source>
        <strain evidence="5">Tuck. ex Michener</strain>
    </source>
</reference>
<feature type="region of interest" description="Disordered" evidence="3">
    <location>
        <begin position="153"/>
        <end position="198"/>
    </location>
</feature>
<dbReference type="GO" id="GO:0042393">
    <property type="term" value="F:histone binding"/>
    <property type="evidence" value="ECO:0007669"/>
    <property type="project" value="TreeGrafter"/>
</dbReference>
<feature type="region of interest" description="Disordered" evidence="3">
    <location>
        <begin position="92"/>
        <end position="123"/>
    </location>
</feature>
<evidence type="ECO:0000256" key="1">
    <source>
        <dbReference type="ARBA" id="ARBA00022737"/>
    </source>
</evidence>
<gene>
    <name evidence="5" type="ORF">EV356DRAFT_565760</name>
</gene>
<dbReference type="OrthoDB" id="5587616at2759"/>
<keyword evidence="2" id="KW-0802">TPR repeat</keyword>
<dbReference type="GO" id="GO:0005654">
    <property type="term" value="C:nucleoplasm"/>
    <property type="evidence" value="ECO:0007669"/>
    <property type="project" value="TreeGrafter"/>
</dbReference>
<dbReference type="Pfam" id="PF10516">
    <property type="entry name" value="SHNi-TPR"/>
    <property type="match status" value="1"/>
</dbReference>
<dbReference type="GO" id="GO:0034080">
    <property type="term" value="P:CENP-A containing chromatin assembly"/>
    <property type="evidence" value="ECO:0007669"/>
    <property type="project" value="TreeGrafter"/>
</dbReference>
<evidence type="ECO:0000259" key="4">
    <source>
        <dbReference type="Pfam" id="PF10516"/>
    </source>
</evidence>
<dbReference type="GO" id="GO:0006335">
    <property type="term" value="P:DNA replication-dependent chromatin assembly"/>
    <property type="evidence" value="ECO:0007669"/>
    <property type="project" value="TreeGrafter"/>
</dbReference>
<feature type="region of interest" description="Disordered" evidence="3">
    <location>
        <begin position="1"/>
        <end position="21"/>
    </location>
</feature>
<feature type="compositionally biased region" description="Acidic residues" evidence="3">
    <location>
        <begin position="174"/>
        <end position="198"/>
    </location>
</feature>
<evidence type="ECO:0000256" key="2">
    <source>
        <dbReference type="ARBA" id="ARBA00022803"/>
    </source>
</evidence>
<feature type="compositionally biased region" description="Low complexity" evidence="3">
    <location>
        <begin position="390"/>
        <end position="407"/>
    </location>
</feature>
<dbReference type="InterPro" id="IPR011990">
    <property type="entry name" value="TPR-like_helical_dom_sf"/>
</dbReference>
<dbReference type="PANTHER" id="PTHR15081">
    <property type="entry name" value="NUCLEAR AUTOANTIGENIC SPERM PROTEIN NASP -RELATED"/>
    <property type="match status" value="1"/>
</dbReference>
<name>A0A6A6HE19_VIRVR</name>
<feature type="compositionally biased region" description="Basic and acidic residues" evidence="3">
    <location>
        <begin position="463"/>
        <end position="486"/>
    </location>
</feature>
<dbReference type="Gene3D" id="1.25.40.10">
    <property type="entry name" value="Tetratricopeptide repeat domain"/>
    <property type="match status" value="1"/>
</dbReference>
<feature type="domain" description="Tetratricopeptide SHNi-TPR" evidence="4">
    <location>
        <begin position="247"/>
        <end position="284"/>
    </location>
</feature>
<dbReference type="InterPro" id="IPR019544">
    <property type="entry name" value="Tetratricopeptide_SHNi-TPR_dom"/>
</dbReference>
<organism evidence="5 6">
    <name type="scientific">Viridothelium virens</name>
    <name type="common">Speckled blister lichen</name>
    <name type="synonym">Trypethelium virens</name>
    <dbReference type="NCBI Taxonomy" id="1048519"/>
    <lineage>
        <taxon>Eukaryota</taxon>
        <taxon>Fungi</taxon>
        <taxon>Dikarya</taxon>
        <taxon>Ascomycota</taxon>
        <taxon>Pezizomycotina</taxon>
        <taxon>Dothideomycetes</taxon>
        <taxon>Dothideomycetes incertae sedis</taxon>
        <taxon>Trypetheliales</taxon>
        <taxon>Trypetheliaceae</taxon>
        <taxon>Viridothelium</taxon>
    </lineage>
</organism>
<dbReference type="AlphaFoldDB" id="A0A6A6HE19"/>